<evidence type="ECO:0000256" key="1">
    <source>
        <dbReference type="ARBA" id="ARBA00004496"/>
    </source>
</evidence>
<evidence type="ECO:0000313" key="6">
    <source>
        <dbReference type="EMBL" id="AEE54034.1"/>
    </source>
</evidence>
<dbReference type="NCBIfam" id="NF008399">
    <property type="entry name" value="PRK11198.1"/>
    <property type="match status" value="1"/>
</dbReference>
<proteinExistence type="predicted"/>
<dbReference type="InterPro" id="IPR007055">
    <property type="entry name" value="BON_dom"/>
</dbReference>
<dbReference type="RefSeq" id="WP_013768555.1">
    <property type="nucleotide sequence ID" value="NC_015510.1"/>
</dbReference>
<dbReference type="Gene3D" id="3.10.350.10">
    <property type="entry name" value="LysM domain"/>
    <property type="match status" value="1"/>
</dbReference>
<comment type="subcellular location">
    <subcellularLocation>
        <location evidence="1">Cytoplasm</location>
    </subcellularLocation>
</comment>
<dbReference type="InterPro" id="IPR052196">
    <property type="entry name" value="Bact_Kbp"/>
</dbReference>
<dbReference type="InterPro" id="IPR018392">
    <property type="entry name" value="LysM"/>
</dbReference>
<evidence type="ECO:0000313" key="7">
    <source>
        <dbReference type="Proteomes" id="UP000008461"/>
    </source>
</evidence>
<keyword evidence="2" id="KW-0963">Cytoplasm</keyword>
<evidence type="ECO:0000259" key="4">
    <source>
        <dbReference type="PROSITE" id="PS50914"/>
    </source>
</evidence>
<protein>
    <recommendedName>
        <fullName evidence="3">Potassium binding protein Kbp</fullName>
    </recommendedName>
</protein>
<name>F4L4X2_HALH1</name>
<dbReference type="SMART" id="SM00257">
    <property type="entry name" value="LysM"/>
    <property type="match status" value="1"/>
</dbReference>
<keyword evidence="7" id="KW-1185">Reference proteome</keyword>
<dbReference type="Pfam" id="PF01476">
    <property type="entry name" value="LysM"/>
    <property type="match status" value="1"/>
</dbReference>
<evidence type="ECO:0000256" key="3">
    <source>
        <dbReference type="ARBA" id="ARBA00072219"/>
    </source>
</evidence>
<accession>F4L4X2</accession>
<reference key="2">
    <citation type="submission" date="2011-04" db="EMBL/GenBank/DDBJ databases">
        <title>Complete sequence of chromosome of Haliscomenobacter hydrossis DSM 1100.</title>
        <authorList>
            <consortium name="US DOE Joint Genome Institute (JGI-PGF)"/>
            <person name="Lucas S."/>
            <person name="Han J."/>
            <person name="Lapidus A."/>
            <person name="Bruce D."/>
            <person name="Goodwin L."/>
            <person name="Pitluck S."/>
            <person name="Peters L."/>
            <person name="Kyrpides N."/>
            <person name="Mavromatis K."/>
            <person name="Ivanova N."/>
            <person name="Ovchinnikova G."/>
            <person name="Pagani I."/>
            <person name="Daligault H."/>
            <person name="Detter J.C."/>
            <person name="Han C."/>
            <person name="Land M."/>
            <person name="Hauser L."/>
            <person name="Markowitz V."/>
            <person name="Cheng J.-F."/>
            <person name="Hugenholtz P."/>
            <person name="Woyke T."/>
            <person name="Wu D."/>
            <person name="Verbarg S."/>
            <person name="Frueling A."/>
            <person name="Brambilla E."/>
            <person name="Klenk H.-P."/>
            <person name="Eisen J.A."/>
        </authorList>
    </citation>
    <scope>NUCLEOTIDE SEQUENCE</scope>
    <source>
        <strain>DSM 1100</strain>
    </source>
</reference>
<dbReference type="Proteomes" id="UP000008461">
    <property type="component" value="Chromosome"/>
</dbReference>
<feature type="domain" description="BON" evidence="4">
    <location>
        <begin position="28"/>
        <end position="98"/>
    </location>
</feature>
<dbReference type="PANTHER" id="PTHR34700">
    <property type="entry name" value="POTASSIUM BINDING PROTEIN KBP"/>
    <property type="match status" value="1"/>
</dbReference>
<dbReference type="STRING" id="760192.Halhy_6213"/>
<dbReference type="OrthoDB" id="370541at2"/>
<dbReference type="PROSITE" id="PS50914">
    <property type="entry name" value="BON"/>
    <property type="match status" value="1"/>
</dbReference>
<evidence type="ECO:0000259" key="5">
    <source>
        <dbReference type="PROSITE" id="PS51782"/>
    </source>
</evidence>
<gene>
    <name evidence="6" type="ordered locus">Halhy_6213</name>
</gene>
<sequence length="156" mass="17403">MGLFSFLKNAGAKLFKRKKEEVTVPEEAEKTHEDNLEALRSAVADLGIEVKDFFVDLQGETVIVFGEVNSQSDKEKIVLTLGNVEGIEQVDDRMTVLAPEPEATFYEVKKGDSLSKIAKALYGDAMKYPLIFEANKPMLKDPNLIYPGQVLRIPQL</sequence>
<evidence type="ECO:0000256" key="2">
    <source>
        <dbReference type="ARBA" id="ARBA00022490"/>
    </source>
</evidence>
<feature type="domain" description="LysM" evidence="5">
    <location>
        <begin position="104"/>
        <end position="153"/>
    </location>
</feature>
<dbReference type="CDD" id="cd00118">
    <property type="entry name" value="LysM"/>
    <property type="match status" value="1"/>
</dbReference>
<dbReference type="InterPro" id="IPR036779">
    <property type="entry name" value="LysM_dom_sf"/>
</dbReference>
<dbReference type="KEGG" id="hhy:Halhy_6213"/>
<dbReference type="EMBL" id="CP002691">
    <property type="protein sequence ID" value="AEE54034.1"/>
    <property type="molecule type" value="Genomic_DNA"/>
</dbReference>
<dbReference type="PROSITE" id="PS51782">
    <property type="entry name" value="LYSM"/>
    <property type="match status" value="1"/>
</dbReference>
<dbReference type="PANTHER" id="PTHR34700:SF8">
    <property type="entry name" value="POTASSIUM BINDING PROTEIN KBP"/>
    <property type="match status" value="1"/>
</dbReference>
<dbReference type="FunFam" id="3.10.350.10:FF:000001">
    <property type="entry name" value="Peptidoglycan-binding protein LysM"/>
    <property type="match status" value="1"/>
</dbReference>
<dbReference type="HOGENOM" id="CLU_125377_0_0_10"/>
<dbReference type="eggNOG" id="COG1652">
    <property type="taxonomic scope" value="Bacteria"/>
</dbReference>
<organism evidence="6 7">
    <name type="scientific">Haliscomenobacter hydrossis (strain ATCC 27775 / DSM 1100 / LMG 10767 / O)</name>
    <dbReference type="NCBI Taxonomy" id="760192"/>
    <lineage>
        <taxon>Bacteria</taxon>
        <taxon>Pseudomonadati</taxon>
        <taxon>Bacteroidota</taxon>
        <taxon>Saprospiria</taxon>
        <taxon>Saprospirales</taxon>
        <taxon>Haliscomenobacteraceae</taxon>
        <taxon>Haliscomenobacter</taxon>
    </lineage>
</organism>
<reference evidence="6 7" key="1">
    <citation type="journal article" date="2011" name="Stand. Genomic Sci.">
        <title>Complete genome sequence of Haliscomenobacter hydrossis type strain (O).</title>
        <authorList>
            <consortium name="US DOE Joint Genome Institute (JGI-PGF)"/>
            <person name="Daligault H."/>
            <person name="Lapidus A."/>
            <person name="Zeytun A."/>
            <person name="Nolan M."/>
            <person name="Lucas S."/>
            <person name="Del Rio T.G."/>
            <person name="Tice H."/>
            <person name="Cheng J.F."/>
            <person name="Tapia R."/>
            <person name="Han C."/>
            <person name="Goodwin L."/>
            <person name="Pitluck S."/>
            <person name="Liolios K."/>
            <person name="Pagani I."/>
            <person name="Ivanova N."/>
            <person name="Huntemann M."/>
            <person name="Mavromatis K."/>
            <person name="Mikhailova N."/>
            <person name="Pati A."/>
            <person name="Chen A."/>
            <person name="Palaniappan K."/>
            <person name="Land M."/>
            <person name="Hauser L."/>
            <person name="Brambilla E.M."/>
            <person name="Rohde M."/>
            <person name="Verbarg S."/>
            <person name="Goker M."/>
            <person name="Bristow J."/>
            <person name="Eisen J.A."/>
            <person name="Markowitz V."/>
            <person name="Hugenholtz P."/>
            <person name="Kyrpides N.C."/>
            <person name="Klenk H.P."/>
            <person name="Woyke T."/>
        </authorList>
    </citation>
    <scope>NUCLEOTIDE SEQUENCE [LARGE SCALE GENOMIC DNA]</scope>
    <source>
        <strain evidence="7">ATCC 27775 / DSM 1100 / LMG 10767 / O</strain>
    </source>
</reference>
<dbReference type="Pfam" id="PF04972">
    <property type="entry name" value="BON"/>
    <property type="match status" value="1"/>
</dbReference>
<dbReference type="SUPFAM" id="SSF54106">
    <property type="entry name" value="LysM domain"/>
    <property type="match status" value="1"/>
</dbReference>
<dbReference type="AlphaFoldDB" id="F4L4X2"/>
<dbReference type="GO" id="GO:0005737">
    <property type="term" value="C:cytoplasm"/>
    <property type="evidence" value="ECO:0007669"/>
    <property type="project" value="UniProtKB-SubCell"/>
</dbReference>